<reference evidence="2 3" key="1">
    <citation type="submission" date="2020-03" db="EMBL/GenBank/DDBJ databases">
        <authorList>
            <person name="Wang L."/>
            <person name="He N."/>
            <person name="Li Y."/>
            <person name="Fang Y."/>
            <person name="Zhang F."/>
        </authorList>
    </citation>
    <scope>NUCLEOTIDE SEQUENCE [LARGE SCALE GENOMIC DNA]</scope>
    <source>
        <strain evidence="2 3">36D10-4-7</strain>
    </source>
</reference>
<dbReference type="InterPro" id="IPR027417">
    <property type="entry name" value="P-loop_NTPase"/>
</dbReference>
<dbReference type="PROSITE" id="PS00675">
    <property type="entry name" value="SIGMA54_INTERACT_1"/>
    <property type="match status" value="1"/>
</dbReference>
<feature type="domain" description="HPr kinase/phosphorylase C-terminal" evidence="1">
    <location>
        <begin position="4"/>
        <end position="78"/>
    </location>
</feature>
<dbReference type="Gene3D" id="3.40.50.300">
    <property type="entry name" value="P-loop containing nucleotide triphosphate hydrolases"/>
    <property type="match status" value="1"/>
</dbReference>
<dbReference type="RefSeq" id="WP_168132818.1">
    <property type="nucleotide sequence ID" value="NZ_JAAVJH010000001.1"/>
</dbReference>
<dbReference type="EMBL" id="JAAVJH010000001">
    <property type="protein sequence ID" value="NJR77314.1"/>
    <property type="molecule type" value="Genomic_DNA"/>
</dbReference>
<dbReference type="CDD" id="cd01918">
    <property type="entry name" value="HprK_C"/>
    <property type="match status" value="1"/>
</dbReference>
<dbReference type="SUPFAM" id="SSF53795">
    <property type="entry name" value="PEP carboxykinase-like"/>
    <property type="match status" value="1"/>
</dbReference>
<dbReference type="InterPro" id="IPR025662">
    <property type="entry name" value="Sigma_54_int_dom_ATP-bd_1"/>
</dbReference>
<dbReference type="InterPro" id="IPR011104">
    <property type="entry name" value="Hpr_kin/Pase_C"/>
</dbReference>
<dbReference type="Proteomes" id="UP000732399">
    <property type="component" value="Unassembled WGS sequence"/>
</dbReference>
<evidence type="ECO:0000313" key="3">
    <source>
        <dbReference type="Proteomes" id="UP000732399"/>
    </source>
</evidence>
<evidence type="ECO:0000259" key="1">
    <source>
        <dbReference type="Pfam" id="PF07475"/>
    </source>
</evidence>
<dbReference type="Pfam" id="PF07475">
    <property type="entry name" value="Hpr_kinase_C"/>
    <property type="match status" value="1"/>
</dbReference>
<gene>
    <name evidence="2" type="ORF">HBH26_01645</name>
</gene>
<name>A0ABX1CH30_9SPHN</name>
<dbReference type="PANTHER" id="PTHR30305:SF1">
    <property type="entry name" value="HPR KINASE_PHOSPHORYLASE"/>
    <property type="match status" value="1"/>
</dbReference>
<sequence length="136" mass="14151">MTAPVHATCVAIGGRGVLILGESGAGKSDLAMRLIDRGARLVSDDYTRLENDAGALVASAPGTIAGKMEVRGLGIVTMPYQDRATIALAVRLGVEERMPDAATLTLAGVAVPQVTIDPRAPSAPIKVEWAMEQMAR</sequence>
<organism evidence="2 3">
    <name type="scientific">Sphingomonas corticis</name>
    <dbReference type="NCBI Taxonomy" id="2722791"/>
    <lineage>
        <taxon>Bacteria</taxon>
        <taxon>Pseudomonadati</taxon>
        <taxon>Pseudomonadota</taxon>
        <taxon>Alphaproteobacteria</taxon>
        <taxon>Sphingomonadales</taxon>
        <taxon>Sphingomonadaceae</taxon>
        <taxon>Sphingomonas</taxon>
    </lineage>
</organism>
<accession>A0ABX1CH30</accession>
<dbReference type="PANTHER" id="PTHR30305">
    <property type="entry name" value="PROTEIN YJDM-RELATED"/>
    <property type="match status" value="1"/>
</dbReference>
<protein>
    <submittedName>
        <fullName evidence="2">Aldolase</fullName>
    </submittedName>
</protein>
<evidence type="ECO:0000313" key="2">
    <source>
        <dbReference type="EMBL" id="NJR77314.1"/>
    </source>
</evidence>
<proteinExistence type="predicted"/>
<comment type="caution">
    <text evidence="2">The sequence shown here is derived from an EMBL/GenBank/DDBJ whole genome shotgun (WGS) entry which is preliminary data.</text>
</comment>
<keyword evidence="3" id="KW-1185">Reference proteome</keyword>